<feature type="signal peptide" evidence="4">
    <location>
        <begin position="1"/>
        <end position="36"/>
    </location>
</feature>
<accession>B8BS76</accession>
<dbReference type="GeneID" id="7445098"/>
<evidence type="ECO:0000256" key="3">
    <source>
        <dbReference type="SAM" id="Phobius"/>
    </source>
</evidence>
<proteinExistence type="predicted"/>
<keyword evidence="3" id="KW-1133">Transmembrane helix</keyword>
<dbReference type="RefSeq" id="XP_002286438.1">
    <property type="nucleotide sequence ID" value="XM_002286402.1"/>
</dbReference>
<sequence length="472" mass="50194">MSPSNMMGLRAIQAASLILTLSSSTSLLISMTPVDAFGGVKSLGTRTAFTRYYARSNSNGRIDSSGRAFQITSPQQHNKHMNMHRSTSSTTTYVTSSTVRFASQNDNNNEDDDDSDPLMNDQREGMADAFAALDSLSADDFDSYVSPTSASSIITIGDDDALTTSATGMGNLEESAKLFMDMQEELTNAGGDEGLYEDVMGDLDKEDFTSLGQALEGSADSELLSDADGIGSGDGSTLTTADVAKDILMQKVEPTLSMQDFMTSALTEAVDEIAAVDVDADDDDDDDDLSKLKSSKSTLDAAKAAEALLEDAELRREIEAIFDKAGDKLRMEVDAMKREQSAVTEDAKRRGLEYIKSEEQRLSEAEASVNRLIQKVARETEAVQEAMGDLERAKNEISEGDGASGIENAALDLKKGGIVKQAALVGGLLFGSRAFTETILVLGGSNGDGHVVPALAQAAIALACAGYFFLVK</sequence>
<evidence type="ECO:0000256" key="1">
    <source>
        <dbReference type="SAM" id="Coils"/>
    </source>
</evidence>
<keyword evidence="1" id="KW-0175">Coiled coil</keyword>
<dbReference type="EMBL" id="CM000638">
    <property type="protein sequence ID" value="EED96079.1"/>
    <property type="molecule type" value="Genomic_DNA"/>
</dbReference>
<dbReference type="KEGG" id="tps:THAPSDRAFT_21042"/>
<evidence type="ECO:0000313" key="5">
    <source>
        <dbReference type="EMBL" id="EED96079.1"/>
    </source>
</evidence>
<keyword evidence="6" id="KW-1185">Reference proteome</keyword>
<dbReference type="Proteomes" id="UP000001449">
    <property type="component" value="Chromosome 1"/>
</dbReference>
<keyword evidence="4" id="KW-0732">Signal</keyword>
<evidence type="ECO:0000313" key="6">
    <source>
        <dbReference type="Proteomes" id="UP000001449"/>
    </source>
</evidence>
<reference evidence="5 6" key="2">
    <citation type="journal article" date="2008" name="Nature">
        <title>The Phaeodactylum genome reveals the evolutionary history of diatom genomes.</title>
        <authorList>
            <person name="Bowler C."/>
            <person name="Allen A.E."/>
            <person name="Badger J.H."/>
            <person name="Grimwood J."/>
            <person name="Jabbari K."/>
            <person name="Kuo A."/>
            <person name="Maheswari U."/>
            <person name="Martens C."/>
            <person name="Maumus F."/>
            <person name="Otillar R.P."/>
            <person name="Rayko E."/>
            <person name="Salamov A."/>
            <person name="Vandepoele K."/>
            <person name="Beszteri B."/>
            <person name="Gruber A."/>
            <person name="Heijde M."/>
            <person name="Katinka M."/>
            <person name="Mock T."/>
            <person name="Valentin K."/>
            <person name="Verret F."/>
            <person name="Berges J.A."/>
            <person name="Brownlee C."/>
            <person name="Cadoret J.P."/>
            <person name="Chiovitti A."/>
            <person name="Choi C.J."/>
            <person name="Coesel S."/>
            <person name="De Martino A."/>
            <person name="Detter J.C."/>
            <person name="Durkin C."/>
            <person name="Falciatore A."/>
            <person name="Fournet J."/>
            <person name="Haruta M."/>
            <person name="Huysman M.J."/>
            <person name="Jenkins B.D."/>
            <person name="Jiroutova K."/>
            <person name="Jorgensen R.E."/>
            <person name="Joubert Y."/>
            <person name="Kaplan A."/>
            <person name="Kroger N."/>
            <person name="Kroth P.G."/>
            <person name="La Roche J."/>
            <person name="Lindquist E."/>
            <person name="Lommer M."/>
            <person name="Martin-Jezequel V."/>
            <person name="Lopez P.J."/>
            <person name="Lucas S."/>
            <person name="Mangogna M."/>
            <person name="McGinnis K."/>
            <person name="Medlin L.K."/>
            <person name="Montsant A."/>
            <person name="Oudot-Le Secq M.P."/>
            <person name="Napoli C."/>
            <person name="Obornik M."/>
            <person name="Parker M.S."/>
            <person name="Petit J.L."/>
            <person name="Porcel B.M."/>
            <person name="Poulsen N."/>
            <person name="Robison M."/>
            <person name="Rychlewski L."/>
            <person name="Rynearson T.A."/>
            <person name="Schmutz J."/>
            <person name="Shapiro H."/>
            <person name="Siaut M."/>
            <person name="Stanley M."/>
            <person name="Sussman M.R."/>
            <person name="Taylor A.R."/>
            <person name="Vardi A."/>
            <person name="von Dassow P."/>
            <person name="Vyverman W."/>
            <person name="Willis A."/>
            <person name="Wyrwicz L.S."/>
            <person name="Rokhsar D.S."/>
            <person name="Weissenbach J."/>
            <person name="Armbrust E.V."/>
            <person name="Green B.R."/>
            <person name="Van de Peer Y."/>
            <person name="Grigoriev I.V."/>
        </authorList>
    </citation>
    <scope>NUCLEOTIDE SEQUENCE [LARGE SCALE GENOMIC DNA]</scope>
    <source>
        <strain evidence="5 6">CCMP1335</strain>
    </source>
</reference>
<dbReference type="HOGENOM" id="CLU_579413_0_0_1"/>
<protein>
    <submittedName>
        <fullName evidence="5">Uncharacterized protein</fullName>
    </submittedName>
</protein>
<keyword evidence="3" id="KW-0472">Membrane</keyword>
<name>B8BS76_THAPS</name>
<evidence type="ECO:0000256" key="4">
    <source>
        <dbReference type="SAM" id="SignalP"/>
    </source>
</evidence>
<dbReference type="OMA" id="NDQREGM"/>
<dbReference type="PaxDb" id="35128-Thaps21042"/>
<organism evidence="5 6">
    <name type="scientific">Thalassiosira pseudonana</name>
    <name type="common">Marine diatom</name>
    <name type="synonym">Cyclotella nana</name>
    <dbReference type="NCBI Taxonomy" id="35128"/>
    <lineage>
        <taxon>Eukaryota</taxon>
        <taxon>Sar</taxon>
        <taxon>Stramenopiles</taxon>
        <taxon>Ochrophyta</taxon>
        <taxon>Bacillariophyta</taxon>
        <taxon>Coscinodiscophyceae</taxon>
        <taxon>Thalassiosirophycidae</taxon>
        <taxon>Thalassiosirales</taxon>
        <taxon>Thalassiosiraceae</taxon>
        <taxon>Thalassiosira</taxon>
    </lineage>
</organism>
<dbReference type="AlphaFoldDB" id="B8BS76"/>
<feature type="chain" id="PRO_5002865862" evidence="4">
    <location>
        <begin position="37"/>
        <end position="472"/>
    </location>
</feature>
<dbReference type="InParanoid" id="B8BS76"/>
<evidence type="ECO:0000256" key="2">
    <source>
        <dbReference type="SAM" id="MobiDB-lite"/>
    </source>
</evidence>
<keyword evidence="3" id="KW-0812">Transmembrane</keyword>
<feature type="coiled-coil region" evidence="1">
    <location>
        <begin position="355"/>
        <end position="396"/>
    </location>
</feature>
<feature type="transmembrane region" description="Helical" evidence="3">
    <location>
        <begin position="451"/>
        <end position="470"/>
    </location>
</feature>
<reference evidence="5 6" key="1">
    <citation type="journal article" date="2004" name="Science">
        <title>The genome of the diatom Thalassiosira pseudonana: ecology, evolution, and metabolism.</title>
        <authorList>
            <person name="Armbrust E.V."/>
            <person name="Berges J.A."/>
            <person name="Bowler C."/>
            <person name="Green B.R."/>
            <person name="Martinez D."/>
            <person name="Putnam N.H."/>
            <person name="Zhou S."/>
            <person name="Allen A.E."/>
            <person name="Apt K.E."/>
            <person name="Bechner M."/>
            <person name="Brzezinski M.A."/>
            <person name="Chaal B.K."/>
            <person name="Chiovitti A."/>
            <person name="Davis A.K."/>
            <person name="Demarest M.S."/>
            <person name="Detter J.C."/>
            <person name="Glavina T."/>
            <person name="Goodstein D."/>
            <person name="Hadi M.Z."/>
            <person name="Hellsten U."/>
            <person name="Hildebrand M."/>
            <person name="Jenkins B.D."/>
            <person name="Jurka J."/>
            <person name="Kapitonov V.V."/>
            <person name="Kroger N."/>
            <person name="Lau W.W."/>
            <person name="Lane T.W."/>
            <person name="Larimer F.W."/>
            <person name="Lippmeier J.C."/>
            <person name="Lucas S."/>
            <person name="Medina M."/>
            <person name="Montsant A."/>
            <person name="Obornik M."/>
            <person name="Parker M.S."/>
            <person name="Palenik B."/>
            <person name="Pazour G.J."/>
            <person name="Richardson P.M."/>
            <person name="Rynearson T.A."/>
            <person name="Saito M.A."/>
            <person name="Schwartz D.C."/>
            <person name="Thamatrakoln K."/>
            <person name="Valentin K."/>
            <person name="Vardi A."/>
            <person name="Wilkerson F.P."/>
            <person name="Rokhsar D.S."/>
        </authorList>
    </citation>
    <scope>NUCLEOTIDE SEQUENCE [LARGE SCALE GENOMIC DNA]</scope>
    <source>
        <strain evidence="5 6">CCMP1335</strain>
    </source>
</reference>
<gene>
    <name evidence="5" type="ORF">THAPSDRAFT_21042</name>
</gene>
<dbReference type="eggNOG" id="ENOG502STPD">
    <property type="taxonomic scope" value="Eukaryota"/>
</dbReference>
<feature type="region of interest" description="Disordered" evidence="2">
    <location>
        <begin position="101"/>
        <end position="121"/>
    </location>
</feature>